<feature type="domain" description="NTF2" evidence="2">
    <location>
        <begin position="10"/>
        <end position="126"/>
    </location>
</feature>
<dbReference type="STRING" id="35608.A0A2U1N797"/>
<dbReference type="GO" id="GO:0005829">
    <property type="term" value="C:cytosol"/>
    <property type="evidence" value="ECO:0007669"/>
    <property type="project" value="TreeGrafter"/>
</dbReference>
<accession>A0A2U1N797</accession>
<dbReference type="GO" id="GO:0003729">
    <property type="term" value="F:mRNA binding"/>
    <property type="evidence" value="ECO:0007669"/>
    <property type="project" value="TreeGrafter"/>
</dbReference>
<dbReference type="CDD" id="cd00780">
    <property type="entry name" value="NTF2"/>
    <property type="match status" value="1"/>
</dbReference>
<reference evidence="3 4" key="1">
    <citation type="journal article" date="2018" name="Mol. Plant">
        <title>The genome of Artemisia annua provides insight into the evolution of Asteraceae family and artemisinin biosynthesis.</title>
        <authorList>
            <person name="Shen Q."/>
            <person name="Zhang L."/>
            <person name="Liao Z."/>
            <person name="Wang S."/>
            <person name="Yan T."/>
            <person name="Shi P."/>
            <person name="Liu M."/>
            <person name="Fu X."/>
            <person name="Pan Q."/>
            <person name="Wang Y."/>
            <person name="Lv Z."/>
            <person name="Lu X."/>
            <person name="Zhang F."/>
            <person name="Jiang W."/>
            <person name="Ma Y."/>
            <person name="Chen M."/>
            <person name="Hao X."/>
            <person name="Li L."/>
            <person name="Tang Y."/>
            <person name="Lv G."/>
            <person name="Zhou Y."/>
            <person name="Sun X."/>
            <person name="Brodelius P.E."/>
            <person name="Rose J.K.C."/>
            <person name="Tang K."/>
        </authorList>
    </citation>
    <scope>NUCLEOTIDE SEQUENCE [LARGE SCALE GENOMIC DNA]</scope>
    <source>
        <strain evidence="4">cv. Huhao1</strain>
        <tissue evidence="3">Leaf</tissue>
    </source>
</reference>
<dbReference type="PANTHER" id="PTHR10693">
    <property type="entry name" value="RAS GTPASE-ACTIVATING PROTEIN-BINDING PROTEIN"/>
    <property type="match status" value="1"/>
</dbReference>
<evidence type="ECO:0000313" key="4">
    <source>
        <dbReference type="Proteomes" id="UP000245207"/>
    </source>
</evidence>
<dbReference type="FunFam" id="3.10.450.50:FF:000003">
    <property type="entry name" value="Nuclear transport factor 2 family protein"/>
    <property type="match status" value="1"/>
</dbReference>
<proteinExistence type="predicted"/>
<dbReference type="Pfam" id="PF02136">
    <property type="entry name" value="NTF2"/>
    <property type="match status" value="1"/>
</dbReference>
<sequence>MAPALSAQSVGEAFVNMYYQVLQDSPERLHRCYRDNSTLGRPEASGSLSNTTTINGIKAKIQSHNYGDYKFEIKSVDAQESLEGAVKVIVIGYLTGKDNISKIFIQSFLLAPFDNGYFVRNDMFRYIESNINHHEQDHAPKTQVIANVAVLENYLSKQADVTQEKSPAENIFEFCDVPSEWEEHPGGDAALIDATGDEVTYDSEDGTQSTNAKNFKERFNLFMQNPQASLKQLVWPVLVEDVGISMVSFWAFWITTHA</sequence>
<dbReference type="SUPFAM" id="SSF54427">
    <property type="entry name" value="NTF2-like"/>
    <property type="match status" value="1"/>
</dbReference>
<dbReference type="SUPFAM" id="SSF55856">
    <property type="entry name" value="Cytochrome b5-like heme/steroid binding domain"/>
    <property type="match status" value="1"/>
</dbReference>
<evidence type="ECO:0000256" key="1">
    <source>
        <dbReference type="ARBA" id="ARBA00022884"/>
    </source>
</evidence>
<dbReference type="Proteomes" id="UP000245207">
    <property type="component" value="Unassembled WGS sequence"/>
</dbReference>
<dbReference type="InterPro" id="IPR002075">
    <property type="entry name" value="NTF2_dom"/>
</dbReference>
<dbReference type="InterPro" id="IPR018222">
    <property type="entry name" value="Nuclear_transport_factor_2_euk"/>
</dbReference>
<keyword evidence="1" id="KW-0694">RNA-binding</keyword>
<comment type="caution">
    <text evidence="3">The sequence shown here is derived from an EMBL/GenBank/DDBJ whole genome shotgun (WGS) entry which is preliminary data.</text>
</comment>
<dbReference type="Gene3D" id="3.10.450.50">
    <property type="match status" value="1"/>
</dbReference>
<dbReference type="AlphaFoldDB" id="A0A2U1N797"/>
<dbReference type="EMBL" id="PKPP01003454">
    <property type="protein sequence ID" value="PWA69376.1"/>
    <property type="molecule type" value="Genomic_DNA"/>
</dbReference>
<protein>
    <recommendedName>
        <fullName evidence="2">NTF2 domain-containing protein</fullName>
    </recommendedName>
</protein>
<dbReference type="PROSITE" id="PS50177">
    <property type="entry name" value="NTF2_DOMAIN"/>
    <property type="match status" value="1"/>
</dbReference>
<evidence type="ECO:0000259" key="2">
    <source>
        <dbReference type="PROSITE" id="PS50177"/>
    </source>
</evidence>
<dbReference type="PANTHER" id="PTHR10693:SF20">
    <property type="entry name" value="AT27578P"/>
    <property type="match status" value="1"/>
</dbReference>
<dbReference type="InterPro" id="IPR036400">
    <property type="entry name" value="Cyt_B5-like_heme/steroid_sf"/>
</dbReference>
<gene>
    <name evidence="3" type="ORF">CTI12_AA298320</name>
</gene>
<evidence type="ECO:0000313" key="3">
    <source>
        <dbReference type="EMBL" id="PWA69376.1"/>
    </source>
</evidence>
<keyword evidence="4" id="KW-1185">Reference proteome</keyword>
<name>A0A2U1N797_ARTAN</name>
<dbReference type="OrthoDB" id="339151at2759"/>
<dbReference type="InterPro" id="IPR032710">
    <property type="entry name" value="NTF2-like_dom_sf"/>
</dbReference>
<dbReference type="InterPro" id="IPR039539">
    <property type="entry name" value="Ras_GTPase_bind_prot"/>
</dbReference>
<dbReference type="GO" id="GO:1990904">
    <property type="term" value="C:ribonucleoprotein complex"/>
    <property type="evidence" value="ECO:0007669"/>
    <property type="project" value="TreeGrafter"/>
</dbReference>
<organism evidence="3 4">
    <name type="scientific">Artemisia annua</name>
    <name type="common">Sweet wormwood</name>
    <dbReference type="NCBI Taxonomy" id="35608"/>
    <lineage>
        <taxon>Eukaryota</taxon>
        <taxon>Viridiplantae</taxon>
        <taxon>Streptophyta</taxon>
        <taxon>Embryophyta</taxon>
        <taxon>Tracheophyta</taxon>
        <taxon>Spermatophyta</taxon>
        <taxon>Magnoliopsida</taxon>
        <taxon>eudicotyledons</taxon>
        <taxon>Gunneridae</taxon>
        <taxon>Pentapetalae</taxon>
        <taxon>asterids</taxon>
        <taxon>campanulids</taxon>
        <taxon>Asterales</taxon>
        <taxon>Asteraceae</taxon>
        <taxon>Asteroideae</taxon>
        <taxon>Anthemideae</taxon>
        <taxon>Artemisiinae</taxon>
        <taxon>Artemisia</taxon>
    </lineage>
</organism>